<evidence type="ECO:0000313" key="9">
    <source>
        <dbReference type="Proteomes" id="UP000466442"/>
    </source>
</evidence>
<proteinExistence type="inferred from homology"/>
<dbReference type="AlphaFoldDB" id="A0A8S9WZ02"/>
<name>A0A8S9WZ02_APOLU</name>
<comment type="caution">
    <text evidence="8">The sequence shown here is derived from an EMBL/GenBank/DDBJ whole genome shotgun (WGS) entry which is preliminary data.</text>
</comment>
<keyword evidence="5 7" id="KW-1133">Transmembrane helix</keyword>
<reference evidence="8" key="1">
    <citation type="journal article" date="2021" name="Mol. Ecol. Resour.">
        <title>Apolygus lucorum genome provides insights into omnivorousness and mesophyll feeding.</title>
        <authorList>
            <person name="Liu Y."/>
            <person name="Liu H."/>
            <person name="Wang H."/>
            <person name="Huang T."/>
            <person name="Liu B."/>
            <person name="Yang B."/>
            <person name="Yin L."/>
            <person name="Li B."/>
            <person name="Zhang Y."/>
            <person name="Zhang S."/>
            <person name="Jiang F."/>
            <person name="Zhang X."/>
            <person name="Ren Y."/>
            <person name="Wang B."/>
            <person name="Wang S."/>
            <person name="Lu Y."/>
            <person name="Wu K."/>
            <person name="Fan W."/>
            <person name="Wang G."/>
        </authorList>
    </citation>
    <scope>NUCLEOTIDE SEQUENCE</scope>
    <source>
        <strain evidence="8">12Hb</strain>
    </source>
</reference>
<keyword evidence="3 7" id="KW-0812">Transmembrane</keyword>
<evidence type="ECO:0000256" key="4">
    <source>
        <dbReference type="ARBA" id="ARBA00022824"/>
    </source>
</evidence>
<dbReference type="Pfam" id="PF08285">
    <property type="entry name" value="DPM3"/>
    <property type="match status" value="1"/>
</dbReference>
<evidence type="ECO:0000256" key="5">
    <source>
        <dbReference type="ARBA" id="ARBA00022989"/>
    </source>
</evidence>
<protein>
    <recommendedName>
        <fullName evidence="7">Dolichol-phosphate mannosyltransferase subunit 3</fullName>
    </recommendedName>
</protein>
<evidence type="ECO:0000256" key="7">
    <source>
        <dbReference type="RuleBase" id="RU365085"/>
    </source>
</evidence>
<dbReference type="GO" id="GO:0006506">
    <property type="term" value="P:GPI anchor biosynthetic process"/>
    <property type="evidence" value="ECO:0007669"/>
    <property type="project" value="TreeGrafter"/>
</dbReference>
<accession>A0A8S9WZ02</accession>
<dbReference type="GO" id="GO:0033185">
    <property type="term" value="C:dolichol-phosphate-mannose synthase complex"/>
    <property type="evidence" value="ECO:0007669"/>
    <property type="project" value="TreeGrafter"/>
</dbReference>
<keyword evidence="6 7" id="KW-0472">Membrane</keyword>
<evidence type="ECO:0000256" key="1">
    <source>
        <dbReference type="ARBA" id="ARBA00004477"/>
    </source>
</evidence>
<evidence type="ECO:0000256" key="6">
    <source>
        <dbReference type="ARBA" id="ARBA00023136"/>
    </source>
</evidence>
<organism evidence="8 9">
    <name type="scientific">Apolygus lucorum</name>
    <name type="common">Small green plant bug</name>
    <name type="synonym">Lygocoris lucorum</name>
    <dbReference type="NCBI Taxonomy" id="248454"/>
    <lineage>
        <taxon>Eukaryota</taxon>
        <taxon>Metazoa</taxon>
        <taxon>Ecdysozoa</taxon>
        <taxon>Arthropoda</taxon>
        <taxon>Hexapoda</taxon>
        <taxon>Insecta</taxon>
        <taxon>Pterygota</taxon>
        <taxon>Neoptera</taxon>
        <taxon>Paraneoptera</taxon>
        <taxon>Hemiptera</taxon>
        <taxon>Heteroptera</taxon>
        <taxon>Panheteroptera</taxon>
        <taxon>Cimicomorpha</taxon>
        <taxon>Miridae</taxon>
        <taxon>Mirini</taxon>
        <taxon>Apolygus</taxon>
    </lineage>
</organism>
<evidence type="ECO:0000256" key="3">
    <source>
        <dbReference type="ARBA" id="ARBA00022692"/>
    </source>
</evidence>
<comment type="function">
    <text evidence="7">Stabilizer subunit of the dolichol-phosphate mannose (DPM) synthase complex; tethers catalytic subunit to the ER.</text>
</comment>
<comment type="similarity">
    <text evidence="2 7">Belongs to the DPM3 family.</text>
</comment>
<evidence type="ECO:0000313" key="8">
    <source>
        <dbReference type="EMBL" id="KAF6201026.1"/>
    </source>
</evidence>
<comment type="subunit">
    <text evidence="7">Component of the dolichol-phosphate mannose (DPM) synthase complex.</text>
</comment>
<dbReference type="Proteomes" id="UP000466442">
    <property type="component" value="Unassembled WGS sequence"/>
</dbReference>
<comment type="subcellular location">
    <subcellularLocation>
        <location evidence="1 7">Endoplasmic reticulum membrane</location>
        <topology evidence="1 7">Multi-pass membrane protein</topology>
    </subcellularLocation>
</comment>
<dbReference type="InterPro" id="IPR013174">
    <property type="entry name" value="DPM3"/>
</dbReference>
<sequence length="92" mass="10569">MSKLVEWVGYFVAGLSMWYMLLTNSIKSEVLREWRDFIAISPLILVILFGVYAVFVVLWRVATFNDCPEAAKELQEQIVQAKADLKKKGLKT</sequence>
<keyword evidence="9" id="KW-1185">Reference proteome</keyword>
<comment type="pathway">
    <text evidence="7">Protein modification; protein glycosylation.</text>
</comment>
<dbReference type="PANTHER" id="PTHR16433:SF0">
    <property type="entry name" value="DOLICHOL-PHOSPHATE MANNOSYLTRANSFERASE SUBUNIT 3"/>
    <property type="match status" value="1"/>
</dbReference>
<feature type="transmembrane region" description="Helical" evidence="7">
    <location>
        <begin position="38"/>
        <end position="59"/>
    </location>
</feature>
<dbReference type="GO" id="GO:0005789">
    <property type="term" value="C:endoplasmic reticulum membrane"/>
    <property type="evidence" value="ECO:0007669"/>
    <property type="project" value="UniProtKB-SubCell"/>
</dbReference>
<feature type="transmembrane region" description="Helical" evidence="7">
    <location>
        <begin position="7"/>
        <end position="26"/>
    </location>
</feature>
<gene>
    <name evidence="8" type="ORF">GE061_005473</name>
</gene>
<dbReference type="EMBL" id="WIXP02000013">
    <property type="protein sequence ID" value="KAF6201026.1"/>
    <property type="molecule type" value="Genomic_DNA"/>
</dbReference>
<dbReference type="PANTHER" id="PTHR16433">
    <property type="entry name" value="DOLICHOL-PHOSPHATE MANNOSYLTRANSFERASE SUBUNIT 3"/>
    <property type="match status" value="1"/>
</dbReference>
<dbReference type="OrthoDB" id="2014333at2759"/>
<evidence type="ECO:0000256" key="2">
    <source>
        <dbReference type="ARBA" id="ARBA00010430"/>
    </source>
</evidence>
<keyword evidence="4 7" id="KW-0256">Endoplasmic reticulum</keyword>